<keyword evidence="8" id="KW-0547">Nucleotide-binding</keyword>
<evidence type="ECO:0000256" key="12">
    <source>
        <dbReference type="ARBA" id="ARBA00023012"/>
    </source>
</evidence>
<dbReference type="GO" id="GO:0005886">
    <property type="term" value="C:plasma membrane"/>
    <property type="evidence" value="ECO:0007669"/>
    <property type="project" value="UniProtKB-SubCell"/>
</dbReference>
<evidence type="ECO:0000256" key="1">
    <source>
        <dbReference type="ARBA" id="ARBA00000085"/>
    </source>
</evidence>
<dbReference type="PANTHER" id="PTHR45528:SF1">
    <property type="entry name" value="SENSOR HISTIDINE KINASE CPXA"/>
    <property type="match status" value="1"/>
</dbReference>
<keyword evidence="13 15" id="KW-0472">Membrane</keyword>
<evidence type="ECO:0000256" key="8">
    <source>
        <dbReference type="ARBA" id="ARBA00022741"/>
    </source>
</evidence>
<dbReference type="Gene3D" id="3.30.565.10">
    <property type="entry name" value="Histidine kinase-like ATPase, C-terminal domain"/>
    <property type="match status" value="1"/>
</dbReference>
<keyword evidence="12" id="KW-0902">Two-component regulatory system</keyword>
<evidence type="ECO:0000259" key="16">
    <source>
        <dbReference type="PROSITE" id="PS50109"/>
    </source>
</evidence>
<keyword evidence="10" id="KW-0067">ATP-binding</keyword>
<organism evidence="18 19">
    <name type="scientific">Harryflintia acetispora</name>
    <dbReference type="NCBI Taxonomy" id="1849041"/>
    <lineage>
        <taxon>Bacteria</taxon>
        <taxon>Bacillati</taxon>
        <taxon>Bacillota</taxon>
        <taxon>Clostridia</taxon>
        <taxon>Eubacteriales</taxon>
        <taxon>Oscillospiraceae</taxon>
        <taxon>Harryflintia</taxon>
    </lineage>
</organism>
<dbReference type="InterPro" id="IPR036097">
    <property type="entry name" value="HisK_dim/P_sf"/>
</dbReference>
<dbReference type="EC" id="2.7.13.3" evidence="3"/>
<evidence type="ECO:0000256" key="5">
    <source>
        <dbReference type="ARBA" id="ARBA00022553"/>
    </source>
</evidence>
<dbReference type="SUPFAM" id="SSF55874">
    <property type="entry name" value="ATPase domain of HSP90 chaperone/DNA topoisomerase II/histidine kinase"/>
    <property type="match status" value="1"/>
</dbReference>
<dbReference type="GO" id="GO:0000155">
    <property type="term" value="F:phosphorelay sensor kinase activity"/>
    <property type="evidence" value="ECO:0007669"/>
    <property type="project" value="InterPro"/>
</dbReference>
<dbReference type="Pfam" id="PF00672">
    <property type="entry name" value="HAMP"/>
    <property type="match status" value="1"/>
</dbReference>
<dbReference type="GO" id="GO:0005524">
    <property type="term" value="F:ATP binding"/>
    <property type="evidence" value="ECO:0007669"/>
    <property type="project" value="UniProtKB-KW"/>
</dbReference>
<dbReference type="SMART" id="SM00388">
    <property type="entry name" value="HisKA"/>
    <property type="match status" value="1"/>
</dbReference>
<evidence type="ECO:0000256" key="14">
    <source>
        <dbReference type="SAM" id="Coils"/>
    </source>
</evidence>
<evidence type="ECO:0000313" key="18">
    <source>
        <dbReference type="EMBL" id="TCL41860.1"/>
    </source>
</evidence>
<protein>
    <recommendedName>
        <fullName evidence="3">histidine kinase</fullName>
        <ecNumber evidence="3">2.7.13.3</ecNumber>
    </recommendedName>
</protein>
<dbReference type="PROSITE" id="PS50885">
    <property type="entry name" value="HAMP"/>
    <property type="match status" value="1"/>
</dbReference>
<dbReference type="Gene3D" id="1.10.287.130">
    <property type="match status" value="1"/>
</dbReference>
<dbReference type="Pfam" id="PF00512">
    <property type="entry name" value="HisKA"/>
    <property type="match status" value="1"/>
</dbReference>
<dbReference type="Pfam" id="PF02518">
    <property type="entry name" value="HATPase_c"/>
    <property type="match status" value="1"/>
</dbReference>
<keyword evidence="6" id="KW-0808">Transferase</keyword>
<dbReference type="PANTHER" id="PTHR45528">
    <property type="entry name" value="SENSOR HISTIDINE KINASE CPXA"/>
    <property type="match status" value="1"/>
</dbReference>
<keyword evidence="9 18" id="KW-0418">Kinase</keyword>
<feature type="coiled-coil region" evidence="14">
    <location>
        <begin position="220"/>
        <end position="247"/>
    </location>
</feature>
<dbReference type="InterPro" id="IPR005467">
    <property type="entry name" value="His_kinase_dom"/>
</dbReference>
<reference evidence="18 19" key="1">
    <citation type="submission" date="2019-03" db="EMBL/GenBank/DDBJ databases">
        <title>Genomic Encyclopedia of Type Strains, Phase IV (KMG-IV): sequencing the most valuable type-strain genomes for metagenomic binning, comparative biology and taxonomic classification.</title>
        <authorList>
            <person name="Goeker M."/>
        </authorList>
    </citation>
    <scope>NUCLEOTIDE SEQUENCE [LARGE SCALE GENOMIC DNA]</scope>
    <source>
        <strain evidence="18 19">DSM 100433</strain>
    </source>
</reference>
<evidence type="ECO:0000256" key="11">
    <source>
        <dbReference type="ARBA" id="ARBA00022989"/>
    </source>
</evidence>
<proteinExistence type="predicted"/>
<evidence type="ECO:0000256" key="10">
    <source>
        <dbReference type="ARBA" id="ARBA00022840"/>
    </source>
</evidence>
<dbReference type="InterPro" id="IPR003660">
    <property type="entry name" value="HAMP_dom"/>
</dbReference>
<feature type="transmembrane region" description="Helical" evidence="15">
    <location>
        <begin position="162"/>
        <end position="181"/>
    </location>
</feature>
<evidence type="ECO:0000256" key="9">
    <source>
        <dbReference type="ARBA" id="ARBA00022777"/>
    </source>
</evidence>
<dbReference type="RefSeq" id="WP_132085093.1">
    <property type="nucleotide sequence ID" value="NZ_SLUK01000012.1"/>
</dbReference>
<evidence type="ECO:0000259" key="17">
    <source>
        <dbReference type="PROSITE" id="PS50885"/>
    </source>
</evidence>
<dbReference type="InterPro" id="IPR003661">
    <property type="entry name" value="HisK_dim/P_dom"/>
</dbReference>
<dbReference type="InterPro" id="IPR003594">
    <property type="entry name" value="HATPase_dom"/>
</dbReference>
<dbReference type="PRINTS" id="PR00344">
    <property type="entry name" value="BCTRLSENSOR"/>
</dbReference>
<dbReference type="CDD" id="cd06225">
    <property type="entry name" value="HAMP"/>
    <property type="match status" value="1"/>
</dbReference>
<dbReference type="Gene3D" id="6.10.340.10">
    <property type="match status" value="1"/>
</dbReference>
<keyword evidence="7 15" id="KW-0812">Transmembrane</keyword>
<dbReference type="EMBL" id="SLUK01000012">
    <property type="protein sequence ID" value="TCL41860.1"/>
    <property type="molecule type" value="Genomic_DNA"/>
</dbReference>
<dbReference type="InterPro" id="IPR004358">
    <property type="entry name" value="Sig_transdc_His_kin-like_C"/>
</dbReference>
<dbReference type="PROSITE" id="PS50109">
    <property type="entry name" value="HIS_KIN"/>
    <property type="match status" value="1"/>
</dbReference>
<evidence type="ECO:0000256" key="3">
    <source>
        <dbReference type="ARBA" id="ARBA00012438"/>
    </source>
</evidence>
<evidence type="ECO:0000256" key="7">
    <source>
        <dbReference type="ARBA" id="ARBA00022692"/>
    </source>
</evidence>
<dbReference type="SMART" id="SM00304">
    <property type="entry name" value="HAMP"/>
    <property type="match status" value="1"/>
</dbReference>
<dbReference type="SMART" id="SM00387">
    <property type="entry name" value="HATPase_c"/>
    <property type="match status" value="1"/>
</dbReference>
<dbReference type="InterPro" id="IPR050398">
    <property type="entry name" value="HssS/ArlS-like"/>
</dbReference>
<feature type="domain" description="Histidine kinase" evidence="16">
    <location>
        <begin position="250"/>
        <end position="464"/>
    </location>
</feature>
<feature type="domain" description="HAMP" evidence="17">
    <location>
        <begin position="183"/>
        <end position="235"/>
    </location>
</feature>
<dbReference type="CDD" id="cd00082">
    <property type="entry name" value="HisKA"/>
    <property type="match status" value="1"/>
</dbReference>
<evidence type="ECO:0000256" key="6">
    <source>
        <dbReference type="ARBA" id="ARBA00022679"/>
    </source>
</evidence>
<comment type="caution">
    <text evidence="18">The sequence shown here is derived from an EMBL/GenBank/DDBJ whole genome shotgun (WGS) entry which is preliminary data.</text>
</comment>
<dbReference type="InterPro" id="IPR036890">
    <property type="entry name" value="HATPase_C_sf"/>
</dbReference>
<gene>
    <name evidence="18" type="ORF">EDD78_11230</name>
</gene>
<keyword evidence="5" id="KW-0597">Phosphoprotein</keyword>
<dbReference type="CDD" id="cd00075">
    <property type="entry name" value="HATPase"/>
    <property type="match status" value="1"/>
</dbReference>
<sequence length="465" mass="49965">MKLSVKLTLCMLGLLSLLFGIGGSLLISTSFQVTLEREKEGAYNAYQMVLGTLQVVNSIQGPSDYEEISQTLEQLSRQNAGSFSSLRLYSDAGPIYEYGSKPVSSGGKALPGSCTIRCARGGDGARLLTLSGALQAGGETLYLDMARDISPLFASRHTQQQIYLLVFLLMAALCALLSYSISRVLTRPLVRLSKVSRAIAKGELSSRADIRTGDEIGLLARDFNAMAGALEEKIAQLREAVERQERFVGSFAHEMKTPMTSIIGYADLIRGQTLSAGEQAEAANYIVSEGKRLENLSQKLLELLVLKNTEMTFSKARPAALIGGLAARLGPVYERQGIVLSCVCGEGECLLEPELIKSLLINLLDNARKALEGKGGRITVRAVMLPDGCEIIIADDGRGIPPEALEHLTEAFYRVDRSRARQQGGVGLGLALCREIANLHGGSLHFDSRPGEGTTVTVKLRGGAA</sequence>
<dbReference type="SUPFAM" id="SSF158472">
    <property type="entry name" value="HAMP domain-like"/>
    <property type="match status" value="1"/>
</dbReference>
<evidence type="ECO:0000313" key="19">
    <source>
        <dbReference type="Proteomes" id="UP000294682"/>
    </source>
</evidence>
<evidence type="ECO:0000256" key="15">
    <source>
        <dbReference type="SAM" id="Phobius"/>
    </source>
</evidence>
<dbReference type="SUPFAM" id="SSF47384">
    <property type="entry name" value="Homodimeric domain of signal transducing histidine kinase"/>
    <property type="match status" value="1"/>
</dbReference>
<name>A0A9X8UHB8_9FIRM</name>
<keyword evidence="14" id="KW-0175">Coiled coil</keyword>
<dbReference type="AlphaFoldDB" id="A0A9X8UHB8"/>
<evidence type="ECO:0000256" key="13">
    <source>
        <dbReference type="ARBA" id="ARBA00023136"/>
    </source>
</evidence>
<dbReference type="Proteomes" id="UP000294682">
    <property type="component" value="Unassembled WGS sequence"/>
</dbReference>
<keyword evidence="11 15" id="KW-1133">Transmembrane helix</keyword>
<evidence type="ECO:0000256" key="4">
    <source>
        <dbReference type="ARBA" id="ARBA00022475"/>
    </source>
</evidence>
<evidence type="ECO:0000256" key="2">
    <source>
        <dbReference type="ARBA" id="ARBA00004651"/>
    </source>
</evidence>
<keyword evidence="4" id="KW-1003">Cell membrane</keyword>
<keyword evidence="19" id="KW-1185">Reference proteome</keyword>
<accession>A0A9X8UHB8</accession>
<comment type="catalytic activity">
    <reaction evidence="1">
        <text>ATP + protein L-histidine = ADP + protein N-phospho-L-histidine.</text>
        <dbReference type="EC" id="2.7.13.3"/>
    </reaction>
</comment>
<comment type="subcellular location">
    <subcellularLocation>
        <location evidence="2">Cell membrane</location>
        <topology evidence="2">Multi-pass membrane protein</topology>
    </subcellularLocation>
</comment>